<keyword evidence="3" id="KW-1185">Reference proteome</keyword>
<proteinExistence type="predicted"/>
<evidence type="ECO:0000256" key="1">
    <source>
        <dbReference type="SAM" id="SignalP"/>
    </source>
</evidence>
<evidence type="ECO:0000313" key="3">
    <source>
        <dbReference type="Proteomes" id="UP000265800"/>
    </source>
</evidence>
<dbReference type="Pfam" id="PF05573">
    <property type="entry name" value="NosL"/>
    <property type="match status" value="1"/>
</dbReference>
<dbReference type="OrthoDB" id="9792749at2"/>
<reference evidence="2 3" key="1">
    <citation type="submission" date="2018-08" db="EMBL/GenBank/DDBJ databases">
        <title>Meiothermus luteus KCTC 52599 genome sequencing project.</title>
        <authorList>
            <person name="Da Costa M.S."/>
            <person name="Albuquerque L."/>
            <person name="Raposo P."/>
            <person name="Froufe H.J.C."/>
            <person name="Barroso C.S."/>
            <person name="Egas C."/>
        </authorList>
    </citation>
    <scope>NUCLEOTIDE SEQUENCE [LARGE SCALE GENOMIC DNA]</scope>
    <source>
        <strain evidence="2 3">KCTC 52599</strain>
    </source>
</reference>
<feature type="chain" id="PRO_5017296738" evidence="1">
    <location>
        <begin position="26"/>
        <end position="167"/>
    </location>
</feature>
<dbReference type="PANTHER" id="PTHR41247:SF1">
    <property type="entry name" value="HTH-TYPE TRANSCRIPTIONAL REPRESSOR YCNK"/>
    <property type="match status" value="1"/>
</dbReference>
<name>A0A399EBW4_9DEIN</name>
<sequence>MKRRTLIKGLLALPLGPGVLQPALAAARPLRVGVDACPYCNMTILDARYAAQMVTATGKVYPYDDVGCLLDHLLGYGGPRATPKELYVADFATSERREARFLEVEQAHFLFNERIRTPMGVGLLAFGSAAALEAYLKERPQHAGERLRWNELLSRGRKRPWVPGYGR</sequence>
<protein>
    <submittedName>
        <fullName evidence="2">NosL</fullName>
    </submittedName>
</protein>
<keyword evidence="1" id="KW-0732">Signal</keyword>
<evidence type="ECO:0000313" key="2">
    <source>
        <dbReference type="EMBL" id="RIH81438.1"/>
    </source>
</evidence>
<dbReference type="EMBL" id="QWKZ01000162">
    <property type="protein sequence ID" value="RIH81438.1"/>
    <property type="molecule type" value="Genomic_DNA"/>
</dbReference>
<dbReference type="Proteomes" id="UP000265800">
    <property type="component" value="Unassembled WGS sequence"/>
</dbReference>
<dbReference type="PANTHER" id="PTHR41247">
    <property type="entry name" value="HTH-TYPE TRANSCRIPTIONAL REPRESSOR YCNK"/>
    <property type="match status" value="1"/>
</dbReference>
<dbReference type="AlphaFoldDB" id="A0A399EBW4"/>
<dbReference type="SUPFAM" id="SSF160387">
    <property type="entry name" value="NosL/MerB-like"/>
    <property type="match status" value="1"/>
</dbReference>
<organism evidence="2 3">
    <name type="scientific">Meiothermus luteus</name>
    <dbReference type="NCBI Taxonomy" id="2026184"/>
    <lineage>
        <taxon>Bacteria</taxon>
        <taxon>Thermotogati</taxon>
        <taxon>Deinococcota</taxon>
        <taxon>Deinococci</taxon>
        <taxon>Thermales</taxon>
        <taxon>Thermaceae</taxon>
        <taxon>Meiothermus</taxon>
    </lineage>
</organism>
<dbReference type="InterPro" id="IPR008719">
    <property type="entry name" value="N2O_reductase_NosL"/>
</dbReference>
<gene>
    <name evidence="2" type="ORF">Mlute_02800</name>
</gene>
<dbReference type="RefSeq" id="WP_119361267.1">
    <property type="nucleotide sequence ID" value="NZ_QWKZ01000162.1"/>
</dbReference>
<feature type="signal peptide" evidence="1">
    <location>
        <begin position="1"/>
        <end position="25"/>
    </location>
</feature>
<accession>A0A399EBW4</accession>
<comment type="caution">
    <text evidence="2">The sequence shown here is derived from an EMBL/GenBank/DDBJ whole genome shotgun (WGS) entry which is preliminary data.</text>
</comment>